<name>A0A5C6BFY0_9BACT</name>
<evidence type="ECO:0000259" key="2">
    <source>
        <dbReference type="SMART" id="SM00776"/>
    </source>
</evidence>
<dbReference type="Pfam" id="PF08305">
    <property type="entry name" value="NPCBM"/>
    <property type="match status" value="1"/>
</dbReference>
<dbReference type="Proteomes" id="UP000319908">
    <property type="component" value="Unassembled WGS sequence"/>
</dbReference>
<protein>
    <submittedName>
        <fullName evidence="3">NPCBM/NEW2 domain protein</fullName>
    </submittedName>
</protein>
<dbReference type="AlphaFoldDB" id="A0A5C6BFY0"/>
<evidence type="ECO:0000313" key="3">
    <source>
        <dbReference type="EMBL" id="TWU10411.1"/>
    </source>
</evidence>
<feature type="signal peptide" evidence="1">
    <location>
        <begin position="1"/>
        <end position="35"/>
    </location>
</feature>
<evidence type="ECO:0000313" key="4">
    <source>
        <dbReference type="Proteomes" id="UP000319908"/>
    </source>
</evidence>
<proteinExistence type="predicted"/>
<dbReference type="InterPro" id="IPR008979">
    <property type="entry name" value="Galactose-bd-like_sf"/>
</dbReference>
<dbReference type="InterPro" id="IPR038637">
    <property type="entry name" value="NPCBM_sf"/>
</dbReference>
<gene>
    <name evidence="3" type="ORF">Poly21_43150</name>
</gene>
<feature type="domain" description="Glycosyl hydrolase family 98 putative carbohydrate-binding module" evidence="2">
    <location>
        <begin position="272"/>
        <end position="409"/>
    </location>
</feature>
<sequence>MNDQVKRLQATLHPRSRRSLTLTALMLLLCPAADAIPQQIMTTAEQAELANKRLEKYHENQPLPSQRRLRFAYFLPSDREPAAHYRERLTRVLDSMTEFYAEQIASYGLTAQPVALDRDEDGLLRFTEVRGERPWQAYNTKEPASGAMIYSECLPALRAAGIEPTQETIAVFTAVMDWDSERMRFRQRSPYQVNGDAFTQTGMKFSVSSEGEVNTESLRERLVLAPVLANLRIGAAGEAARLTAAIPDEEPAKALALPMLTPPSQRPLAPDADARSWSLCDLRPASATVGWRTPAFDYSPEDLWIEVTGTVRRRGIFAHASSAYTWNLGGDWKSLTATCAVSDGPPGSVVFVVRVNGQETWRSPVTRPGQLVPCKLNISGANKLELIVEDAGDGTHRDHGYWLDPMIAK</sequence>
<dbReference type="Gene3D" id="2.60.120.1060">
    <property type="entry name" value="NPCBM/NEW2 domain"/>
    <property type="match status" value="1"/>
</dbReference>
<organism evidence="3 4">
    <name type="scientific">Allorhodopirellula heiligendammensis</name>
    <dbReference type="NCBI Taxonomy" id="2714739"/>
    <lineage>
        <taxon>Bacteria</taxon>
        <taxon>Pseudomonadati</taxon>
        <taxon>Planctomycetota</taxon>
        <taxon>Planctomycetia</taxon>
        <taxon>Pirellulales</taxon>
        <taxon>Pirellulaceae</taxon>
        <taxon>Allorhodopirellula</taxon>
    </lineage>
</organism>
<comment type="caution">
    <text evidence="3">The sequence shown here is derived from an EMBL/GenBank/DDBJ whole genome shotgun (WGS) entry which is preliminary data.</text>
</comment>
<dbReference type="EMBL" id="SJPU01000003">
    <property type="protein sequence ID" value="TWU10411.1"/>
    <property type="molecule type" value="Genomic_DNA"/>
</dbReference>
<dbReference type="SMART" id="SM00776">
    <property type="entry name" value="NPCBM"/>
    <property type="match status" value="1"/>
</dbReference>
<reference evidence="3 4" key="1">
    <citation type="journal article" date="2020" name="Antonie Van Leeuwenhoek">
        <title>Rhodopirellula heiligendammensis sp. nov., Rhodopirellula pilleata sp. nov., and Rhodopirellula solitaria sp. nov. isolated from natural or artificial marine surfaces in Northern Germany and California, USA, and emended description of the genus Rhodopirellula.</title>
        <authorList>
            <person name="Kallscheuer N."/>
            <person name="Wiegand S."/>
            <person name="Jogler M."/>
            <person name="Boedeker C."/>
            <person name="Peeters S.H."/>
            <person name="Rast P."/>
            <person name="Heuer A."/>
            <person name="Jetten M.S.M."/>
            <person name="Rohde M."/>
            <person name="Jogler C."/>
        </authorList>
    </citation>
    <scope>NUCLEOTIDE SEQUENCE [LARGE SCALE GENOMIC DNA]</scope>
    <source>
        <strain evidence="3 4">Poly21</strain>
    </source>
</reference>
<keyword evidence="1" id="KW-0732">Signal</keyword>
<accession>A0A5C6BFY0</accession>
<dbReference type="InterPro" id="IPR013222">
    <property type="entry name" value="Glyco_hyd_98_carb-bd"/>
</dbReference>
<dbReference type="SUPFAM" id="SSF49785">
    <property type="entry name" value="Galactose-binding domain-like"/>
    <property type="match status" value="1"/>
</dbReference>
<feature type="chain" id="PRO_5023143605" evidence="1">
    <location>
        <begin position="36"/>
        <end position="409"/>
    </location>
</feature>
<keyword evidence="4" id="KW-1185">Reference proteome</keyword>
<evidence type="ECO:0000256" key="1">
    <source>
        <dbReference type="SAM" id="SignalP"/>
    </source>
</evidence>